<dbReference type="Proteomes" id="UP000038045">
    <property type="component" value="Unplaced"/>
</dbReference>
<accession>A0A0N4ZDB0</accession>
<keyword evidence="1" id="KW-1185">Reference proteome</keyword>
<evidence type="ECO:0000313" key="2">
    <source>
        <dbReference type="WBParaSite" id="PTRK_0000555600.1"/>
    </source>
</evidence>
<proteinExistence type="predicted"/>
<sequence length="240" mass="27317">MKIKSSMKLFLDLVRDPPPDYLCGKPNASNLVYSKYGIFKYIPLESAFDHNWRVFFGDYMGCTLESVLLLYKHDDALAADTKQKEYLEATCTVTYVGLQKKNYDGSKVTPLVGYKDTIRLKEPSSKTNFSIYGLYQCITIDRTHKDSWLDYAKDPFDYFAILPKNNSVVSEDELKEKGKCAVDKDGFGKLKLVVVHMNNKKSKFNTQVSTSQSEESTDVSDRDNIRNLIGTKEIVHPSAK</sequence>
<reference evidence="2" key="1">
    <citation type="submission" date="2017-02" db="UniProtKB">
        <authorList>
            <consortium name="WormBaseParasite"/>
        </authorList>
    </citation>
    <scope>IDENTIFICATION</scope>
</reference>
<protein>
    <submittedName>
        <fullName evidence="2">Ribonuclease H-like domain-containing protein</fullName>
    </submittedName>
</protein>
<evidence type="ECO:0000313" key="1">
    <source>
        <dbReference type="Proteomes" id="UP000038045"/>
    </source>
</evidence>
<dbReference type="AlphaFoldDB" id="A0A0N4ZDB0"/>
<name>A0A0N4ZDB0_PARTI</name>
<dbReference type="WBParaSite" id="PTRK_0000555600.1">
    <property type="protein sequence ID" value="PTRK_0000555600.1"/>
    <property type="gene ID" value="PTRK_0000555600"/>
</dbReference>
<organism evidence="1 2">
    <name type="scientific">Parastrongyloides trichosuri</name>
    <name type="common">Possum-specific nematode worm</name>
    <dbReference type="NCBI Taxonomy" id="131310"/>
    <lineage>
        <taxon>Eukaryota</taxon>
        <taxon>Metazoa</taxon>
        <taxon>Ecdysozoa</taxon>
        <taxon>Nematoda</taxon>
        <taxon>Chromadorea</taxon>
        <taxon>Rhabditida</taxon>
        <taxon>Tylenchina</taxon>
        <taxon>Panagrolaimomorpha</taxon>
        <taxon>Strongyloidoidea</taxon>
        <taxon>Strongyloididae</taxon>
        <taxon>Parastrongyloides</taxon>
    </lineage>
</organism>